<evidence type="ECO:0000313" key="2">
    <source>
        <dbReference type="EMBL" id="MBV4357313.1"/>
    </source>
</evidence>
<accession>A0A9E2S9E7</accession>
<keyword evidence="3" id="KW-1185">Reference proteome</keyword>
<feature type="transmembrane region" description="Helical" evidence="1">
    <location>
        <begin position="12"/>
        <end position="35"/>
    </location>
</feature>
<protein>
    <submittedName>
        <fullName evidence="2">Conjugative transposon protein TraK</fullName>
    </submittedName>
</protein>
<organism evidence="2 3">
    <name type="scientific">Pinibacter aurantiacus</name>
    <dbReference type="NCBI Taxonomy" id="2851599"/>
    <lineage>
        <taxon>Bacteria</taxon>
        <taxon>Pseudomonadati</taxon>
        <taxon>Bacteroidota</taxon>
        <taxon>Chitinophagia</taxon>
        <taxon>Chitinophagales</taxon>
        <taxon>Chitinophagaceae</taxon>
        <taxon>Pinibacter</taxon>
    </lineage>
</organism>
<keyword evidence="1" id="KW-0812">Transmembrane</keyword>
<proteinExistence type="predicted"/>
<dbReference type="InterPro" id="IPR022276">
    <property type="entry name" value="Conjug_transposon_TraK"/>
</dbReference>
<keyword evidence="1" id="KW-0472">Membrane</keyword>
<name>A0A9E2S9E7_9BACT</name>
<sequence length="205" mass="23840">MFSKMKHIDTAFRYVRAFTFVIILGSLVLCGFVIYKSYELASIAKNKVYVLASGKALEALAADRKDNIPVEAKDHVYMFHHYFFTLDPDDKVIQRNITKALYLSDASAKRQYENLKESGYYSNIIAGNISQQISIDSIQINVDTYPYYFRCYGTQQIIRATSIVYWLLITEGYLRNVERSENNSHGFLVEKWHTIENRDEKTVNR</sequence>
<dbReference type="Proteomes" id="UP000812270">
    <property type="component" value="Unassembled WGS sequence"/>
</dbReference>
<dbReference type="NCBIfam" id="TIGR03781">
    <property type="entry name" value="Bac_Flav_CT_K"/>
    <property type="match status" value="1"/>
</dbReference>
<dbReference type="AlphaFoldDB" id="A0A9E2S9E7"/>
<reference evidence="2" key="1">
    <citation type="submission" date="2021-06" db="EMBL/GenBank/DDBJ databases">
        <authorList>
            <person name="Huq M.A."/>
        </authorList>
    </citation>
    <scope>NUCLEOTIDE SEQUENCE</scope>
    <source>
        <strain evidence="2">MAH-26</strain>
    </source>
</reference>
<comment type="caution">
    <text evidence="2">The sequence shown here is derived from an EMBL/GenBank/DDBJ whole genome shotgun (WGS) entry which is preliminary data.</text>
</comment>
<dbReference type="EMBL" id="JAHSPG010000004">
    <property type="protein sequence ID" value="MBV4357313.1"/>
    <property type="molecule type" value="Genomic_DNA"/>
</dbReference>
<gene>
    <name evidence="2" type="primary">traK</name>
    <name evidence="2" type="ORF">KTO63_09160</name>
</gene>
<evidence type="ECO:0000313" key="3">
    <source>
        <dbReference type="Proteomes" id="UP000812270"/>
    </source>
</evidence>
<evidence type="ECO:0000256" key="1">
    <source>
        <dbReference type="SAM" id="Phobius"/>
    </source>
</evidence>
<keyword evidence="1" id="KW-1133">Transmembrane helix</keyword>